<organism evidence="3 4">
    <name type="scientific">Bifidobacterium reuteri DSM 23975</name>
    <dbReference type="NCBI Taxonomy" id="1437610"/>
    <lineage>
        <taxon>Bacteria</taxon>
        <taxon>Bacillati</taxon>
        <taxon>Actinomycetota</taxon>
        <taxon>Actinomycetes</taxon>
        <taxon>Bifidobacteriales</taxon>
        <taxon>Bifidobacteriaceae</taxon>
        <taxon>Bifidobacterium</taxon>
    </lineage>
</organism>
<keyword evidence="4" id="KW-1185">Reference proteome</keyword>
<dbReference type="InterPro" id="IPR001173">
    <property type="entry name" value="Glyco_trans_2-like"/>
</dbReference>
<accession>A0A087CMC3</accession>
<evidence type="ECO:0000256" key="1">
    <source>
        <dbReference type="SAM" id="Coils"/>
    </source>
</evidence>
<comment type="caution">
    <text evidence="3">The sequence shown here is derived from an EMBL/GenBank/DDBJ whole genome shotgun (WGS) entry which is preliminary data.</text>
</comment>
<gene>
    <name evidence="3" type="ORF">BREU_1195</name>
</gene>
<dbReference type="RefSeq" id="WP_044089843.1">
    <property type="nucleotide sequence ID" value="NZ_JDUW01000015.1"/>
</dbReference>
<dbReference type="Proteomes" id="UP000028984">
    <property type="component" value="Unassembled WGS sequence"/>
</dbReference>
<dbReference type="EC" id="2.4.1.175" evidence="3"/>
<feature type="domain" description="Glycosyltransferase 2-like" evidence="2">
    <location>
        <begin position="6"/>
        <end position="124"/>
    </location>
</feature>
<sequence>MLPLFSFVVIAYNVERYIGRCLQSIKAQTVQDFEVIVVNDASRDGTLSVIQQEVKGDSRFRVVSKSQNEGAHLARRAGALSSIGRYVIFVDGDDAVTRNCLELLQPVLTNNSYDFLRFGRNVIPLGTSESDIVFSYANEEMFNQGDCVLSGSEILPSMFSQRDHRYTWSIIDCAFNGEFVRQGFQEMTDYPLGRMQDSYEMFVLCSKAQTMRMIPDIRGLKYYLGAGVSGRSKESVDKFNYLQQSARQDIEYVASYARTCDDSTTDDCASWLKQEYLRIIGNEWVTRLSPDVQTEAVIRLMLTWPAEDVYSIVLGPIMARGQWLLTQDSIPVDDDEFYRWGRLLDDRVLPKMDSSAALAYRELCSKVDSHVVALKQKREERQREEARQKELLEAQKRAERSALARCADTVIPEGSLPRDVIRLVRMHLHNKGK</sequence>
<feature type="coiled-coil region" evidence="1">
    <location>
        <begin position="374"/>
        <end position="401"/>
    </location>
</feature>
<evidence type="ECO:0000313" key="4">
    <source>
        <dbReference type="Proteomes" id="UP000028984"/>
    </source>
</evidence>
<keyword evidence="3" id="KW-0808">Transferase</keyword>
<keyword evidence="1" id="KW-0175">Coiled coil</keyword>
<dbReference type="Gene3D" id="3.90.550.10">
    <property type="entry name" value="Spore Coat Polysaccharide Biosynthesis Protein SpsA, Chain A"/>
    <property type="match status" value="1"/>
</dbReference>
<reference evidence="3 4" key="1">
    <citation type="submission" date="2014-03" db="EMBL/GenBank/DDBJ databases">
        <title>Genomics of Bifidobacteria.</title>
        <authorList>
            <person name="Ventura M."/>
            <person name="Milani C."/>
            <person name="Lugli G.A."/>
        </authorList>
    </citation>
    <scope>NUCLEOTIDE SEQUENCE [LARGE SCALE GENOMIC DNA]</scope>
    <source>
        <strain evidence="3 4">DSM 23975</strain>
    </source>
</reference>
<protein>
    <submittedName>
        <fullName evidence="3">Glycosyltransferase, group 2 family protein</fullName>
        <ecNumber evidence="3">2.4.1.175</ecNumber>
        <ecNumber evidence="3">2.4.1.226</ecNumber>
    </submittedName>
</protein>
<dbReference type="AlphaFoldDB" id="A0A087CMC3"/>
<dbReference type="STRING" id="1437610.BREU_1195"/>
<dbReference type="Pfam" id="PF00535">
    <property type="entry name" value="Glycos_transf_2"/>
    <property type="match status" value="1"/>
</dbReference>
<dbReference type="InterPro" id="IPR029044">
    <property type="entry name" value="Nucleotide-diphossugar_trans"/>
</dbReference>
<evidence type="ECO:0000313" key="3">
    <source>
        <dbReference type="EMBL" id="KFI84423.1"/>
    </source>
</evidence>
<dbReference type="EMBL" id="JGZK01000017">
    <property type="protein sequence ID" value="KFI84423.1"/>
    <property type="molecule type" value="Genomic_DNA"/>
</dbReference>
<dbReference type="OrthoDB" id="3183633at2"/>
<dbReference type="EC" id="2.4.1.226" evidence="3"/>
<dbReference type="CDD" id="cd00761">
    <property type="entry name" value="Glyco_tranf_GTA_type"/>
    <property type="match status" value="1"/>
</dbReference>
<dbReference type="GO" id="GO:0047238">
    <property type="term" value="F:glucuronosyl-N-acetylgalactosaminyl-proteoglycan 4-beta-N-acetylgalactosaminyltransferase activity"/>
    <property type="evidence" value="ECO:0007669"/>
    <property type="project" value="UniProtKB-EC"/>
</dbReference>
<dbReference type="eggNOG" id="COG1215">
    <property type="taxonomic scope" value="Bacteria"/>
</dbReference>
<dbReference type="SUPFAM" id="SSF53448">
    <property type="entry name" value="Nucleotide-diphospho-sugar transferases"/>
    <property type="match status" value="1"/>
</dbReference>
<name>A0A087CMC3_9BIFI</name>
<proteinExistence type="predicted"/>
<dbReference type="PANTHER" id="PTHR22916:SF3">
    <property type="entry name" value="UDP-GLCNAC:BETAGAL BETA-1,3-N-ACETYLGLUCOSAMINYLTRANSFERASE-LIKE PROTEIN 1"/>
    <property type="match status" value="1"/>
</dbReference>
<dbReference type="PANTHER" id="PTHR22916">
    <property type="entry name" value="GLYCOSYLTRANSFERASE"/>
    <property type="match status" value="1"/>
</dbReference>
<keyword evidence="3" id="KW-0328">Glycosyltransferase</keyword>
<dbReference type="GO" id="GO:0050510">
    <property type="term" value="F:N-acetylgalactosaminyl-proteoglycan 3-beta-glucuronosyltransferase activity"/>
    <property type="evidence" value="ECO:0007669"/>
    <property type="project" value="UniProtKB-EC"/>
</dbReference>
<evidence type="ECO:0000259" key="2">
    <source>
        <dbReference type="Pfam" id="PF00535"/>
    </source>
</evidence>